<evidence type="ECO:0000313" key="14">
    <source>
        <dbReference type="EMBL" id="KAK7068778.1"/>
    </source>
</evidence>
<feature type="compositionally biased region" description="Basic and acidic residues" evidence="12">
    <location>
        <begin position="816"/>
        <end position="827"/>
    </location>
</feature>
<feature type="domain" description="C2H2-type" evidence="13">
    <location>
        <begin position="617"/>
        <end position="644"/>
    </location>
</feature>
<feature type="domain" description="C2H2-type" evidence="13">
    <location>
        <begin position="561"/>
        <end position="588"/>
    </location>
</feature>
<evidence type="ECO:0000256" key="1">
    <source>
        <dbReference type="ARBA" id="ARBA00004123"/>
    </source>
</evidence>
<evidence type="ECO:0000256" key="11">
    <source>
        <dbReference type="PROSITE-ProRule" id="PRU00042"/>
    </source>
</evidence>
<feature type="domain" description="C2H2-type" evidence="13">
    <location>
        <begin position="477"/>
        <end position="504"/>
    </location>
</feature>
<keyword evidence="10" id="KW-0539">Nucleus</keyword>
<dbReference type="PANTHER" id="PTHR23235:SF142">
    <property type="entry name" value="ZINC FINGER PROTEIN 384"/>
    <property type="match status" value="1"/>
</dbReference>
<evidence type="ECO:0000256" key="12">
    <source>
        <dbReference type="SAM" id="MobiDB-lite"/>
    </source>
</evidence>
<evidence type="ECO:0000256" key="7">
    <source>
        <dbReference type="ARBA" id="ARBA00023015"/>
    </source>
</evidence>
<evidence type="ECO:0000259" key="13">
    <source>
        <dbReference type="PROSITE" id="PS50157"/>
    </source>
</evidence>
<dbReference type="FunFam" id="3.30.160.60:FF:000688">
    <property type="entry name" value="zinc finger protein 197 isoform X1"/>
    <property type="match status" value="1"/>
</dbReference>
<feature type="region of interest" description="Disordered" evidence="12">
    <location>
        <begin position="793"/>
        <end position="827"/>
    </location>
</feature>
<dbReference type="Proteomes" id="UP001381693">
    <property type="component" value="Unassembled WGS sequence"/>
</dbReference>
<dbReference type="FunFam" id="3.30.160.60:FF:000710">
    <property type="entry name" value="Zinc finger protein 768"/>
    <property type="match status" value="1"/>
</dbReference>
<keyword evidence="3" id="KW-0479">Metal-binding</keyword>
<keyword evidence="4" id="KW-0677">Repeat</keyword>
<dbReference type="PROSITE" id="PS00028">
    <property type="entry name" value="ZINC_FINGER_C2H2_1"/>
    <property type="match status" value="8"/>
</dbReference>
<dbReference type="GO" id="GO:0005634">
    <property type="term" value="C:nucleus"/>
    <property type="evidence" value="ECO:0007669"/>
    <property type="project" value="UniProtKB-SubCell"/>
</dbReference>
<dbReference type="EMBL" id="JAXCGZ010017126">
    <property type="protein sequence ID" value="KAK7068778.1"/>
    <property type="molecule type" value="Genomic_DNA"/>
</dbReference>
<dbReference type="InterPro" id="IPR036236">
    <property type="entry name" value="Znf_C2H2_sf"/>
</dbReference>
<evidence type="ECO:0000256" key="9">
    <source>
        <dbReference type="ARBA" id="ARBA00023163"/>
    </source>
</evidence>
<dbReference type="GO" id="GO:0000981">
    <property type="term" value="F:DNA-binding transcription factor activity, RNA polymerase II-specific"/>
    <property type="evidence" value="ECO:0007669"/>
    <property type="project" value="TreeGrafter"/>
</dbReference>
<feature type="compositionally biased region" description="Acidic residues" evidence="12">
    <location>
        <begin position="796"/>
        <end position="815"/>
    </location>
</feature>
<dbReference type="Gene3D" id="3.30.160.60">
    <property type="entry name" value="Classic Zinc Finger"/>
    <property type="match status" value="8"/>
</dbReference>
<feature type="domain" description="C2H2-type" evidence="13">
    <location>
        <begin position="673"/>
        <end position="696"/>
    </location>
</feature>
<keyword evidence="6" id="KW-0862">Zinc</keyword>
<comment type="subcellular location">
    <subcellularLocation>
        <location evidence="1">Nucleus</location>
    </subcellularLocation>
</comment>
<comment type="caution">
    <text evidence="14">The sequence shown here is derived from an EMBL/GenBank/DDBJ whole genome shotgun (WGS) entry which is preliminary data.</text>
</comment>
<evidence type="ECO:0000313" key="15">
    <source>
        <dbReference type="Proteomes" id="UP001381693"/>
    </source>
</evidence>
<dbReference type="InterPro" id="IPR013087">
    <property type="entry name" value="Znf_C2H2_type"/>
</dbReference>
<feature type="domain" description="C2H2-type" evidence="13">
    <location>
        <begin position="505"/>
        <end position="532"/>
    </location>
</feature>
<gene>
    <name evidence="14" type="ORF">SK128_016742</name>
</gene>
<dbReference type="PANTHER" id="PTHR23235">
    <property type="entry name" value="KRUEPPEL-LIKE TRANSCRIPTION FACTOR"/>
    <property type="match status" value="1"/>
</dbReference>
<reference evidence="14 15" key="1">
    <citation type="submission" date="2023-11" db="EMBL/GenBank/DDBJ databases">
        <title>Halocaridina rubra genome assembly.</title>
        <authorList>
            <person name="Smith C."/>
        </authorList>
    </citation>
    <scope>NUCLEOTIDE SEQUENCE [LARGE SCALE GENOMIC DNA]</scope>
    <source>
        <strain evidence="14">EP-1</strain>
        <tissue evidence="14">Whole</tissue>
    </source>
</reference>
<evidence type="ECO:0000256" key="8">
    <source>
        <dbReference type="ARBA" id="ARBA00023125"/>
    </source>
</evidence>
<organism evidence="14 15">
    <name type="scientific">Halocaridina rubra</name>
    <name type="common">Hawaiian red shrimp</name>
    <dbReference type="NCBI Taxonomy" id="373956"/>
    <lineage>
        <taxon>Eukaryota</taxon>
        <taxon>Metazoa</taxon>
        <taxon>Ecdysozoa</taxon>
        <taxon>Arthropoda</taxon>
        <taxon>Crustacea</taxon>
        <taxon>Multicrustacea</taxon>
        <taxon>Malacostraca</taxon>
        <taxon>Eumalacostraca</taxon>
        <taxon>Eucarida</taxon>
        <taxon>Decapoda</taxon>
        <taxon>Pleocyemata</taxon>
        <taxon>Caridea</taxon>
        <taxon>Atyoidea</taxon>
        <taxon>Atyidae</taxon>
        <taxon>Halocaridina</taxon>
    </lineage>
</organism>
<dbReference type="FunFam" id="3.30.160.60:FF:002343">
    <property type="entry name" value="Zinc finger protein 33A"/>
    <property type="match status" value="2"/>
</dbReference>
<dbReference type="SMART" id="SM00355">
    <property type="entry name" value="ZnF_C2H2"/>
    <property type="match status" value="9"/>
</dbReference>
<accession>A0AAN8WUS0</accession>
<feature type="domain" description="C2H2-type" evidence="13">
    <location>
        <begin position="645"/>
        <end position="672"/>
    </location>
</feature>
<evidence type="ECO:0000256" key="3">
    <source>
        <dbReference type="ARBA" id="ARBA00022723"/>
    </source>
</evidence>
<dbReference type="FunFam" id="3.30.160.60:FF:001480">
    <property type="entry name" value="Si:cabz01071911.3"/>
    <property type="match status" value="1"/>
</dbReference>
<dbReference type="SUPFAM" id="SSF57667">
    <property type="entry name" value="beta-beta-alpha zinc fingers"/>
    <property type="match status" value="5"/>
</dbReference>
<keyword evidence="9" id="KW-0804">Transcription</keyword>
<dbReference type="Pfam" id="PF00096">
    <property type="entry name" value="zf-C2H2"/>
    <property type="match status" value="6"/>
</dbReference>
<dbReference type="GO" id="GO:0000978">
    <property type="term" value="F:RNA polymerase II cis-regulatory region sequence-specific DNA binding"/>
    <property type="evidence" value="ECO:0007669"/>
    <property type="project" value="TreeGrafter"/>
</dbReference>
<evidence type="ECO:0000256" key="4">
    <source>
        <dbReference type="ARBA" id="ARBA00022737"/>
    </source>
</evidence>
<keyword evidence="5 11" id="KW-0863">Zinc-finger</keyword>
<comment type="similarity">
    <text evidence="2">Belongs to the krueppel C2H2-type zinc-finger protein family.</text>
</comment>
<feature type="domain" description="C2H2-type" evidence="13">
    <location>
        <begin position="589"/>
        <end position="616"/>
    </location>
</feature>
<keyword evidence="7" id="KW-0805">Transcription regulation</keyword>
<evidence type="ECO:0000256" key="6">
    <source>
        <dbReference type="ARBA" id="ARBA00022833"/>
    </source>
</evidence>
<name>A0AAN8WUS0_HALRR</name>
<evidence type="ECO:0000256" key="10">
    <source>
        <dbReference type="ARBA" id="ARBA00023242"/>
    </source>
</evidence>
<evidence type="ECO:0000256" key="5">
    <source>
        <dbReference type="ARBA" id="ARBA00022771"/>
    </source>
</evidence>
<dbReference type="GO" id="GO:0008270">
    <property type="term" value="F:zinc ion binding"/>
    <property type="evidence" value="ECO:0007669"/>
    <property type="project" value="UniProtKB-KW"/>
</dbReference>
<proteinExistence type="inferred from homology"/>
<keyword evidence="15" id="KW-1185">Reference proteome</keyword>
<evidence type="ECO:0000256" key="2">
    <source>
        <dbReference type="ARBA" id="ARBA00006991"/>
    </source>
</evidence>
<protein>
    <recommendedName>
        <fullName evidence="13">C2H2-type domain-containing protein</fullName>
    </recommendedName>
</protein>
<sequence length="827" mass="93170">MKKIVFDLDGPPPPLVIAKSQTFLPFVPNVVNPLTIIPHRQGSDPAVKVPNTQLVQTADGKKILLAIVSPVKASANNQPLLLTKSVHPLSSNNAEYNGNLFPVMTPGNNFQTMGENSPKFIVPTVNQPVQEKRIPHSSALVANSDANCSNDLFRKNISIPLISNPVISTSKAGTYINNGQARFKIVGKPVAVTLGRVLPETTSNTNESQSSESLISQLDEPTNIIKSELPYVENLPTMSCTKPEDSTEPSTGLSSPPAYLNIQIKEEPKEEIDTNIKIEPDGPSSVLDVRIKEEENNDQKTLLANDEQLRDIIDVATQEMKANPMPRFYIRTAQGKLVSISSSEAKDLGLSHSKNVEENQRKLMAALNFLNKPGSTVGKAAENVLKTLGEDRVKTIPGNVNVQDFVNRNISEEAKKTAEYMKSLSEAARDRIIREKFDPAIIEEVKINDQRYLRIQIKLNEADPEICDIPITSLNTYVCPFCRKNFKVKSHIVSHIRMHTGERPYPCDICGKKYRQRIDIIRHMRIHTGEKPFTCGVCNASFNQKSNLRSHIRIHTGERPVQCKVCGKGFSRNTHLKQHLKLHTGEKPYKCKVCNRPFRFKSGLQAHERIHSGLKPYACSTCGRSFTQIVGLIRHERTHAGEKPFRCHDCGKSFDSRQTLQSHCKKHTDIRPYHCKLCSKTFTDQPSLHCHTKKYHKNTLICIICHKESFRDRVELREHLREHERMNWQETPDGDLVPSALHNRNHCVSVNDIPEENENSESLKGNVEGNLDKHDLDFNNLSCNETFQEQIHVEVELDPDDPLEEDDEDGSEYEENELHIEGDDPLA</sequence>
<keyword evidence="8" id="KW-0238">DNA-binding</keyword>
<dbReference type="PROSITE" id="PS50157">
    <property type="entry name" value="ZINC_FINGER_C2H2_2"/>
    <property type="match status" value="8"/>
</dbReference>
<feature type="domain" description="C2H2-type" evidence="13">
    <location>
        <begin position="533"/>
        <end position="560"/>
    </location>
</feature>
<dbReference type="FunFam" id="3.30.160.60:FF:001498">
    <property type="entry name" value="Zinc finger protein 404"/>
    <property type="match status" value="1"/>
</dbReference>
<dbReference type="AlphaFoldDB" id="A0AAN8WUS0"/>